<evidence type="ECO:0000256" key="2">
    <source>
        <dbReference type="ARBA" id="ARBA00010663"/>
    </source>
</evidence>
<keyword evidence="13" id="KW-1185">Reference proteome</keyword>
<comment type="subcellular location">
    <subcellularLocation>
        <location evidence="1 11">Cell membrane</location>
        <topology evidence="1 11">Multi-pass membrane protein</topology>
    </subcellularLocation>
</comment>
<feature type="domain" description="G-protein coupled receptors family 1 profile" evidence="12">
    <location>
        <begin position="15"/>
        <end position="278"/>
    </location>
</feature>
<protein>
    <recommendedName>
        <fullName evidence="11">Vomeronasal type-1 receptor</fullName>
    </recommendedName>
</protein>
<dbReference type="SUPFAM" id="SSF81321">
    <property type="entry name" value="Family A G protein-coupled receptor-like"/>
    <property type="match status" value="1"/>
</dbReference>
<keyword evidence="8 11" id="KW-0472">Membrane</keyword>
<reference evidence="14" key="1">
    <citation type="submission" date="2025-08" db="UniProtKB">
        <authorList>
            <consortium name="RefSeq"/>
        </authorList>
    </citation>
    <scope>IDENTIFICATION</scope>
</reference>
<evidence type="ECO:0000256" key="8">
    <source>
        <dbReference type="ARBA" id="ARBA00023136"/>
    </source>
</evidence>
<keyword evidence="4 11" id="KW-0589">Pheromone response</keyword>
<evidence type="ECO:0000256" key="6">
    <source>
        <dbReference type="ARBA" id="ARBA00022989"/>
    </source>
</evidence>
<sequence>MAFIFLIQTVMGIMGNSSLFLLYIFPLLTGNHMRPIDLVLSQLLLANLIVLLSKGIPQTLIALGWKCFLSDISCKLVFYWYRVGSGVSVSTVSLFNGFQAIKLKPKMCRWIALKMQSKEFIGYCCLFNWFLHLLMNLLLPFLVNGPLNERNASVESNGGYCTWTLPAGCVLLYNILYFSPDVISLIFMSWASILAIVVLHRHKQRVQHIHTYSFSSSVSHEDRATCRILILVCFFTAFYSVYLSLTLWMIHAEKRGQWVVNSSVLLASCFPAFSPYVLILTDTRVSQVCFACRT</sequence>
<comment type="similarity">
    <text evidence="2 11">Belongs to the G-protein coupled receptor 1 family.</text>
</comment>
<evidence type="ECO:0000256" key="5">
    <source>
        <dbReference type="ARBA" id="ARBA00022692"/>
    </source>
</evidence>
<keyword evidence="6 11" id="KW-1133">Transmembrane helix</keyword>
<evidence type="ECO:0000256" key="1">
    <source>
        <dbReference type="ARBA" id="ARBA00004651"/>
    </source>
</evidence>
<dbReference type="InterPro" id="IPR017452">
    <property type="entry name" value="GPCR_Rhodpsn_7TM"/>
</dbReference>
<evidence type="ECO:0000256" key="4">
    <source>
        <dbReference type="ARBA" id="ARBA00022507"/>
    </source>
</evidence>
<keyword evidence="7 11" id="KW-0297">G-protein coupled receptor</keyword>
<feature type="transmembrane region" description="Helical" evidence="11">
    <location>
        <begin position="182"/>
        <end position="199"/>
    </location>
</feature>
<feature type="transmembrane region" description="Helical" evidence="11">
    <location>
        <begin position="228"/>
        <end position="250"/>
    </location>
</feature>
<keyword evidence="9 11" id="KW-0675">Receptor</keyword>
<feature type="transmembrane region" description="Helical" evidence="11">
    <location>
        <begin position="120"/>
        <end position="143"/>
    </location>
</feature>
<dbReference type="RefSeq" id="XP_005369414.1">
    <property type="nucleotide sequence ID" value="XM_005369357.1"/>
</dbReference>
<feature type="transmembrane region" description="Helical" evidence="11">
    <location>
        <begin position="256"/>
        <end position="278"/>
    </location>
</feature>
<dbReference type="Gene3D" id="1.20.1070.10">
    <property type="entry name" value="Rhodopsin 7-helix transmembrane proteins"/>
    <property type="match status" value="1"/>
</dbReference>
<evidence type="ECO:0000256" key="3">
    <source>
        <dbReference type="ARBA" id="ARBA00022475"/>
    </source>
</evidence>
<accession>A0ABM0LN33</accession>
<dbReference type="PROSITE" id="PS50262">
    <property type="entry name" value="G_PROTEIN_RECEP_F1_2"/>
    <property type="match status" value="1"/>
</dbReference>
<dbReference type="PANTHER" id="PTHR24062">
    <property type="entry name" value="VOMERONASAL TYPE-1 RECEPTOR"/>
    <property type="match status" value="1"/>
</dbReference>
<evidence type="ECO:0000313" key="13">
    <source>
        <dbReference type="Proteomes" id="UP000694915"/>
    </source>
</evidence>
<evidence type="ECO:0000259" key="12">
    <source>
        <dbReference type="PROSITE" id="PS50262"/>
    </source>
</evidence>
<proteinExistence type="inferred from homology"/>
<dbReference type="GeneID" id="101985502"/>
<feature type="transmembrane region" description="Helical" evidence="11">
    <location>
        <begin position="77"/>
        <end position="99"/>
    </location>
</feature>
<dbReference type="Proteomes" id="UP000694915">
    <property type="component" value="Unplaced"/>
</dbReference>
<name>A0ABM0LN33_MICOH</name>
<dbReference type="Pfam" id="PF03402">
    <property type="entry name" value="V1R"/>
    <property type="match status" value="1"/>
</dbReference>
<organism evidence="13 14">
    <name type="scientific">Microtus ochrogaster</name>
    <name type="common">Prairie vole</name>
    <dbReference type="NCBI Taxonomy" id="79684"/>
    <lineage>
        <taxon>Eukaryota</taxon>
        <taxon>Metazoa</taxon>
        <taxon>Chordata</taxon>
        <taxon>Craniata</taxon>
        <taxon>Vertebrata</taxon>
        <taxon>Euteleostomi</taxon>
        <taxon>Mammalia</taxon>
        <taxon>Eutheria</taxon>
        <taxon>Euarchontoglires</taxon>
        <taxon>Glires</taxon>
        <taxon>Rodentia</taxon>
        <taxon>Myomorpha</taxon>
        <taxon>Muroidea</taxon>
        <taxon>Cricetidae</taxon>
        <taxon>Arvicolinae</taxon>
        <taxon>Microtus</taxon>
    </lineage>
</organism>
<gene>
    <name evidence="14" type="primary">LOC101985502</name>
</gene>
<dbReference type="PRINTS" id="PR01534">
    <property type="entry name" value="VOMERONASL1R"/>
</dbReference>
<evidence type="ECO:0000256" key="9">
    <source>
        <dbReference type="ARBA" id="ARBA00023170"/>
    </source>
</evidence>
<feature type="transmembrane region" description="Helical" evidence="11">
    <location>
        <begin position="38"/>
        <end position="57"/>
    </location>
</feature>
<keyword evidence="3 11" id="KW-1003">Cell membrane</keyword>
<keyword evidence="5 11" id="KW-0812">Transmembrane</keyword>
<evidence type="ECO:0000256" key="7">
    <source>
        <dbReference type="ARBA" id="ARBA00023040"/>
    </source>
</evidence>
<keyword evidence="10 11" id="KW-0807">Transducer</keyword>
<evidence type="ECO:0000256" key="11">
    <source>
        <dbReference type="RuleBase" id="RU364061"/>
    </source>
</evidence>
<evidence type="ECO:0000256" key="10">
    <source>
        <dbReference type="ARBA" id="ARBA00023224"/>
    </source>
</evidence>
<evidence type="ECO:0000313" key="14">
    <source>
        <dbReference type="RefSeq" id="XP_005369414.1"/>
    </source>
</evidence>
<feature type="transmembrane region" description="Helical" evidence="11">
    <location>
        <begin position="6"/>
        <end position="26"/>
    </location>
</feature>
<dbReference type="InterPro" id="IPR004072">
    <property type="entry name" value="Vmron_rcpt_1"/>
</dbReference>